<dbReference type="EMBL" id="MHQJ01000030">
    <property type="protein sequence ID" value="OHA01022.1"/>
    <property type="molecule type" value="Genomic_DNA"/>
</dbReference>
<evidence type="ECO:0000313" key="1">
    <source>
        <dbReference type="EMBL" id="OHA01022.1"/>
    </source>
</evidence>
<dbReference type="STRING" id="1802271.A3C11_00920"/>
<name>A0A1G2KR01_9BACT</name>
<sequence>MGGVIFLNEYREKIADLRRELSQDRIATERDHRLMRLVSFLTGRQEGEWEWSNPRYGQFFVYRNAGPLGRARFSLCHIRRKEDWSEILRYFVALQPSMGDPIIYRSAGHDGIVEGDPAIYDSHAWDGMILGEDMPRDEWLQWMSSFWAMRREAFGWDREVTA</sequence>
<dbReference type="AlphaFoldDB" id="A0A1G2KR01"/>
<reference evidence="1 2" key="1">
    <citation type="journal article" date="2016" name="Nat. Commun.">
        <title>Thousands of microbial genomes shed light on interconnected biogeochemical processes in an aquifer system.</title>
        <authorList>
            <person name="Anantharaman K."/>
            <person name="Brown C.T."/>
            <person name="Hug L.A."/>
            <person name="Sharon I."/>
            <person name="Castelle C.J."/>
            <person name="Probst A.J."/>
            <person name="Thomas B.C."/>
            <person name="Singh A."/>
            <person name="Wilkins M.J."/>
            <person name="Karaoz U."/>
            <person name="Brodie E.L."/>
            <person name="Williams K.H."/>
            <person name="Hubbard S.S."/>
            <person name="Banfield J.F."/>
        </authorList>
    </citation>
    <scope>NUCLEOTIDE SEQUENCE [LARGE SCALE GENOMIC DNA]</scope>
</reference>
<evidence type="ECO:0000313" key="2">
    <source>
        <dbReference type="Proteomes" id="UP000177362"/>
    </source>
</evidence>
<comment type="caution">
    <text evidence="1">The sequence shown here is derived from an EMBL/GenBank/DDBJ whole genome shotgun (WGS) entry which is preliminary data.</text>
</comment>
<organism evidence="1 2">
    <name type="scientific">Candidatus Sungbacteria bacterium RIFCSPHIGHO2_02_FULL_49_12</name>
    <dbReference type="NCBI Taxonomy" id="1802271"/>
    <lineage>
        <taxon>Bacteria</taxon>
        <taxon>Candidatus Sungiibacteriota</taxon>
    </lineage>
</organism>
<proteinExistence type="predicted"/>
<dbReference type="Proteomes" id="UP000177362">
    <property type="component" value="Unassembled WGS sequence"/>
</dbReference>
<gene>
    <name evidence="1" type="ORF">A3C11_00920</name>
</gene>
<accession>A0A1G2KR01</accession>
<protein>
    <submittedName>
        <fullName evidence="1">Uncharacterized protein</fullName>
    </submittedName>
</protein>